<sequence>MYRVHGTCTLYGCQVAAERLSRATVAETALRLGDEQGLEAVTIRRLAQELGVTPMALYWHFKNKEELFLGVVDHALADVRADRSAADPWPVQLRSMVESLVEAMRRHPILPDLLHQSDKARANSFSRATEDVLVLLTQAGFTPQEGYWIGSHLLHGVIGLVHAQVETPPRNGGWEVNEWRRMRRIELECLPMDQFPMMVQIGATYAAEPDPERYYTFGVDLLMAGVESMARGRSAADPVSS</sequence>
<feature type="domain" description="HTH tetR-type" evidence="6">
    <location>
        <begin position="19"/>
        <end position="79"/>
    </location>
</feature>
<organism evidence="7 8">
    <name type="scientific">Paractinoplanes lichenicola</name>
    <dbReference type="NCBI Taxonomy" id="2802976"/>
    <lineage>
        <taxon>Bacteria</taxon>
        <taxon>Bacillati</taxon>
        <taxon>Actinomycetota</taxon>
        <taxon>Actinomycetes</taxon>
        <taxon>Micromonosporales</taxon>
        <taxon>Micromonosporaceae</taxon>
        <taxon>Paractinoplanes</taxon>
    </lineage>
</organism>
<keyword evidence="4" id="KW-0804">Transcription</keyword>
<dbReference type="EMBL" id="JAENHO010000006">
    <property type="protein sequence ID" value="MBL7257181.1"/>
    <property type="molecule type" value="Genomic_DNA"/>
</dbReference>
<dbReference type="Pfam" id="PF00440">
    <property type="entry name" value="TetR_N"/>
    <property type="match status" value="1"/>
</dbReference>
<evidence type="ECO:0000256" key="3">
    <source>
        <dbReference type="ARBA" id="ARBA00023125"/>
    </source>
</evidence>
<evidence type="ECO:0000256" key="1">
    <source>
        <dbReference type="ARBA" id="ARBA00022491"/>
    </source>
</evidence>
<dbReference type="Proteomes" id="UP000598996">
    <property type="component" value="Unassembled WGS sequence"/>
</dbReference>
<dbReference type="InterPro" id="IPR009057">
    <property type="entry name" value="Homeodomain-like_sf"/>
</dbReference>
<feature type="DNA-binding region" description="H-T-H motif" evidence="5">
    <location>
        <begin position="42"/>
        <end position="61"/>
    </location>
</feature>
<dbReference type="PRINTS" id="PR00400">
    <property type="entry name" value="TETREPRESSOR"/>
</dbReference>
<dbReference type="Pfam" id="PF02909">
    <property type="entry name" value="TetR_C_1"/>
    <property type="match status" value="1"/>
</dbReference>
<keyword evidence="8" id="KW-1185">Reference proteome</keyword>
<keyword evidence="1" id="KW-0678">Repressor</keyword>
<dbReference type="PANTHER" id="PTHR30055:SF151">
    <property type="entry name" value="TRANSCRIPTIONAL REGULATORY PROTEIN"/>
    <property type="match status" value="1"/>
</dbReference>
<evidence type="ECO:0000313" key="7">
    <source>
        <dbReference type="EMBL" id="MBL7257181.1"/>
    </source>
</evidence>
<dbReference type="InterPro" id="IPR003012">
    <property type="entry name" value="Tet_transcr_reg_TetR"/>
</dbReference>
<gene>
    <name evidence="7" type="ORF">JKJ07_23060</name>
</gene>
<dbReference type="SUPFAM" id="SSF48498">
    <property type="entry name" value="Tetracyclin repressor-like, C-terminal domain"/>
    <property type="match status" value="1"/>
</dbReference>
<dbReference type="PRINTS" id="PR00455">
    <property type="entry name" value="HTHTETR"/>
</dbReference>
<evidence type="ECO:0000313" key="8">
    <source>
        <dbReference type="Proteomes" id="UP000598996"/>
    </source>
</evidence>
<keyword evidence="3 5" id="KW-0238">DNA-binding</keyword>
<dbReference type="PANTHER" id="PTHR30055">
    <property type="entry name" value="HTH-TYPE TRANSCRIPTIONAL REGULATOR RUTR"/>
    <property type="match status" value="1"/>
</dbReference>
<evidence type="ECO:0000256" key="2">
    <source>
        <dbReference type="ARBA" id="ARBA00023015"/>
    </source>
</evidence>
<evidence type="ECO:0000256" key="5">
    <source>
        <dbReference type="PROSITE-ProRule" id="PRU00335"/>
    </source>
</evidence>
<dbReference type="InterPro" id="IPR001647">
    <property type="entry name" value="HTH_TetR"/>
</dbReference>
<dbReference type="Gene3D" id="1.10.357.10">
    <property type="entry name" value="Tetracycline Repressor, domain 2"/>
    <property type="match status" value="1"/>
</dbReference>
<dbReference type="InterPro" id="IPR050109">
    <property type="entry name" value="HTH-type_TetR-like_transc_reg"/>
</dbReference>
<evidence type="ECO:0000259" key="6">
    <source>
        <dbReference type="PROSITE" id="PS50977"/>
    </source>
</evidence>
<protein>
    <submittedName>
        <fullName evidence="7">TetR family transcriptional regulator</fullName>
    </submittedName>
</protein>
<dbReference type="PROSITE" id="PS50977">
    <property type="entry name" value="HTH_TETR_2"/>
    <property type="match status" value="1"/>
</dbReference>
<dbReference type="SUPFAM" id="SSF46689">
    <property type="entry name" value="Homeodomain-like"/>
    <property type="match status" value="1"/>
</dbReference>
<name>A0ABS1VRP8_9ACTN</name>
<dbReference type="InterPro" id="IPR004111">
    <property type="entry name" value="Repressor_TetR_C"/>
</dbReference>
<dbReference type="InterPro" id="IPR036271">
    <property type="entry name" value="Tet_transcr_reg_TetR-rel_C_sf"/>
</dbReference>
<keyword evidence="2" id="KW-0805">Transcription regulation</keyword>
<accession>A0ABS1VRP8</accession>
<reference evidence="7 8" key="1">
    <citation type="submission" date="2021-01" db="EMBL/GenBank/DDBJ databases">
        <title>Actinoplanes sp. nov. LDG1-01 isolated from lichen.</title>
        <authorList>
            <person name="Saeng-In P."/>
            <person name="Phongsopitanun W."/>
            <person name="Kanchanasin P."/>
            <person name="Yuki M."/>
            <person name="Kudo T."/>
            <person name="Ohkuma M."/>
            <person name="Tanasupawat S."/>
        </authorList>
    </citation>
    <scope>NUCLEOTIDE SEQUENCE [LARGE SCALE GENOMIC DNA]</scope>
    <source>
        <strain evidence="7 8">LDG1-01</strain>
    </source>
</reference>
<comment type="caution">
    <text evidence="7">The sequence shown here is derived from an EMBL/GenBank/DDBJ whole genome shotgun (WGS) entry which is preliminary data.</text>
</comment>
<evidence type="ECO:0000256" key="4">
    <source>
        <dbReference type="ARBA" id="ARBA00023163"/>
    </source>
</evidence>
<proteinExistence type="predicted"/>